<dbReference type="PANTHER" id="PTHR43208:SF1">
    <property type="entry name" value="ABC TRANSPORTER SUBSTRATE-BINDING PROTEIN"/>
    <property type="match status" value="1"/>
</dbReference>
<feature type="domain" description="ABC transporter substrate-binding protein PnrA-like" evidence="4">
    <location>
        <begin position="58"/>
        <end position="336"/>
    </location>
</feature>
<comment type="caution">
    <text evidence="5">The sequence shown here is derived from an EMBL/GenBank/DDBJ whole genome shotgun (WGS) entry which is preliminary data.</text>
</comment>
<dbReference type="Proteomes" id="UP001519344">
    <property type="component" value="Unassembled WGS sequence"/>
</dbReference>
<dbReference type="EMBL" id="JAGGKV010000021">
    <property type="protein sequence ID" value="MBP1966386.1"/>
    <property type="molecule type" value="Genomic_DNA"/>
</dbReference>
<dbReference type="InterPro" id="IPR028082">
    <property type="entry name" value="Peripla_BP_I"/>
</dbReference>
<reference evidence="5 6" key="1">
    <citation type="submission" date="2021-03" db="EMBL/GenBank/DDBJ databases">
        <title>Genomic Encyclopedia of Type Strains, Phase IV (KMG-IV): sequencing the most valuable type-strain genomes for metagenomic binning, comparative biology and taxonomic classification.</title>
        <authorList>
            <person name="Goeker M."/>
        </authorList>
    </citation>
    <scope>NUCLEOTIDE SEQUENCE [LARGE SCALE GENOMIC DNA]</scope>
    <source>
        <strain evidence="5 6">DSM 24950</strain>
    </source>
</reference>
<evidence type="ECO:0000313" key="6">
    <source>
        <dbReference type="Proteomes" id="UP001519344"/>
    </source>
</evidence>
<dbReference type="SUPFAM" id="SSF53822">
    <property type="entry name" value="Periplasmic binding protein-like I"/>
    <property type="match status" value="1"/>
</dbReference>
<evidence type="ECO:0000256" key="1">
    <source>
        <dbReference type="ARBA" id="ARBA00022729"/>
    </source>
</evidence>
<dbReference type="InterPro" id="IPR003760">
    <property type="entry name" value="PnrA-like"/>
</dbReference>
<name>A0ABS4I784_9BACL</name>
<dbReference type="Gene3D" id="3.40.50.2300">
    <property type="match status" value="2"/>
</dbReference>
<dbReference type="InterPro" id="IPR052910">
    <property type="entry name" value="ABC-Purine-Binding"/>
</dbReference>
<gene>
    <name evidence="5" type="ORF">J2Z65_005645</name>
</gene>
<evidence type="ECO:0000256" key="2">
    <source>
        <dbReference type="SAM" id="MobiDB-lite"/>
    </source>
</evidence>
<feature type="region of interest" description="Disordered" evidence="2">
    <location>
        <begin position="24"/>
        <end position="51"/>
    </location>
</feature>
<sequence>MMPKKLMLSLTAIFLVILSACSSSSTPTTSTTTAPVGSPAAAPAASAPPSQAEKKLPRVAFVYIGVPGDGGWTYEHDQGRLMMEKELGIKATTVENIPEGPDAERVFEELAQKNDIIFGTSFGYMDPMYNVAQKHPNVKFLHATGYKTLPNMGTYMGREYQSAYLVGMAAGKLTKNNHMGYVGAFPIPEVIYTINAFTLGAQSVNPNVDVSVVWSNTWFDPATEKQAAISLLDKGVDVLAAYQDSPAGIQAAAERKVWGIGNDSDMGRFAPDTYISNPKWNWGPYYVQTVKSVMDGTWKSDAYFGTMKDGITDIAPLGKNVPDDVKALIEKKKQEILAGTFDVFQGPLVDQDGKVRFEQGKKMTDEEILGTTWFVKGIKGVIPK</sequence>
<keyword evidence="6" id="KW-1185">Reference proteome</keyword>
<dbReference type="PANTHER" id="PTHR43208">
    <property type="entry name" value="ABC TRANSPORTER SUBSTRATE-BINDING PROTEIN"/>
    <property type="match status" value="1"/>
</dbReference>
<protein>
    <submittedName>
        <fullName evidence="5">Basic membrane protein A</fullName>
    </submittedName>
</protein>
<dbReference type="PROSITE" id="PS51257">
    <property type="entry name" value="PROKAR_LIPOPROTEIN"/>
    <property type="match status" value="1"/>
</dbReference>
<dbReference type="Pfam" id="PF02608">
    <property type="entry name" value="Bmp"/>
    <property type="match status" value="1"/>
</dbReference>
<evidence type="ECO:0000313" key="5">
    <source>
        <dbReference type="EMBL" id="MBP1966386.1"/>
    </source>
</evidence>
<proteinExistence type="predicted"/>
<evidence type="ECO:0000256" key="3">
    <source>
        <dbReference type="SAM" id="SignalP"/>
    </source>
</evidence>
<dbReference type="RefSeq" id="WP_240160092.1">
    <property type="nucleotide sequence ID" value="NZ_JAAOZR010000097.1"/>
</dbReference>
<feature type="chain" id="PRO_5047487281" evidence="3">
    <location>
        <begin position="26"/>
        <end position="384"/>
    </location>
</feature>
<organism evidence="5 6">
    <name type="scientific">Paenibacillus aceris</name>
    <dbReference type="NCBI Taxonomy" id="869555"/>
    <lineage>
        <taxon>Bacteria</taxon>
        <taxon>Bacillati</taxon>
        <taxon>Bacillota</taxon>
        <taxon>Bacilli</taxon>
        <taxon>Bacillales</taxon>
        <taxon>Paenibacillaceae</taxon>
        <taxon>Paenibacillus</taxon>
    </lineage>
</organism>
<feature type="signal peptide" evidence="3">
    <location>
        <begin position="1"/>
        <end position="25"/>
    </location>
</feature>
<dbReference type="CDD" id="cd19963">
    <property type="entry name" value="PBP1_BMP-like"/>
    <property type="match status" value="1"/>
</dbReference>
<accession>A0ABS4I784</accession>
<keyword evidence="1 3" id="KW-0732">Signal</keyword>
<evidence type="ECO:0000259" key="4">
    <source>
        <dbReference type="Pfam" id="PF02608"/>
    </source>
</evidence>